<dbReference type="CDD" id="cd16913">
    <property type="entry name" value="YkuD_like"/>
    <property type="match status" value="1"/>
</dbReference>
<reference evidence="9 10" key="1">
    <citation type="submission" date="2024-02" db="EMBL/GenBank/DDBJ databases">
        <title>Draft genome sequence of Collimonas sp. strain H4R21, an effective mineral-weathering bacterial strain isolated from the beech rhizosphere.</title>
        <authorList>
            <person name="Morin E."/>
            <person name="Uroz S."/>
            <person name="Leveau J.H.J."/>
            <person name="Kumar R."/>
            <person name="Rey M.W."/>
            <person name="Pham J."/>
        </authorList>
    </citation>
    <scope>NUCLEOTIDE SEQUENCE [LARGE SCALE GENOMIC DNA]</scope>
    <source>
        <strain evidence="9 10">H4R21</strain>
    </source>
</reference>
<dbReference type="PANTHER" id="PTHR41533">
    <property type="entry name" value="L,D-TRANSPEPTIDASE HI_1667-RELATED"/>
    <property type="match status" value="1"/>
</dbReference>
<keyword evidence="5 7" id="KW-0573">Peptidoglycan synthesis</keyword>
<sequence>MLADDIPAWFSNGRPSAEAIQAVQILQAADLDGLNPEDYQASLFARIVEEARRGASPANDGKADNAAALTRAMERFISDLHYGRVNPLDVHASFKAPRRQLIPAEYLRQAVAGHALAASVRAAAPQLPLYRHLQQALAAYRELARNPALQRPLPPLPANRIAPGQPYAGARDLGQRLAAWGDTSPGAEAGTIYTEAMADGVKAFQLRHGLAVDGVIGKSTFAALNISVAARVRQIELTLERLRWTPLLTNQRMIVVNIPEFVLRAYDTKDRSVRVSMNVIVGKAMDKRTPLFVEDMQFIEFSPYWNIPASIAKSEVVPRLRRDPAYFQAQGLEFVSAGAVVPDLTPANLDAVMHNQMKLRQRPGPANALGDIKFVFPNSDNIYLHHTPAIDLFDRNRRDFSHGCIRVEDPMALAKFVLNGQPEWTEQRIRKAMDSGKSATLRLKQRLPVVIAYATVIVKNDDRVYFFDDIYGNDRLLDMALRKEEKSRLDERKRIVKQGLSG</sequence>
<evidence type="ECO:0000256" key="3">
    <source>
        <dbReference type="ARBA" id="ARBA00022679"/>
    </source>
</evidence>
<dbReference type="RefSeq" id="WP_342831189.1">
    <property type="nucleotide sequence ID" value="NZ_JBANDC010000019.1"/>
</dbReference>
<protein>
    <submittedName>
        <fullName evidence="9">L,D-transpeptidase family protein</fullName>
    </submittedName>
</protein>
<dbReference type="Pfam" id="PF03734">
    <property type="entry name" value="YkuD"/>
    <property type="match status" value="1"/>
</dbReference>
<evidence type="ECO:0000313" key="10">
    <source>
        <dbReference type="Proteomes" id="UP001495910"/>
    </source>
</evidence>
<evidence type="ECO:0000256" key="4">
    <source>
        <dbReference type="ARBA" id="ARBA00022960"/>
    </source>
</evidence>
<evidence type="ECO:0000256" key="5">
    <source>
        <dbReference type="ARBA" id="ARBA00022984"/>
    </source>
</evidence>
<evidence type="ECO:0000313" key="9">
    <source>
        <dbReference type="EMBL" id="MEM4990051.1"/>
    </source>
</evidence>
<organism evidence="9 10">
    <name type="scientific">Collimonas rhizosphaerae</name>
    <dbReference type="NCBI Taxonomy" id="3126357"/>
    <lineage>
        <taxon>Bacteria</taxon>
        <taxon>Pseudomonadati</taxon>
        <taxon>Pseudomonadota</taxon>
        <taxon>Betaproteobacteria</taxon>
        <taxon>Burkholderiales</taxon>
        <taxon>Oxalobacteraceae</taxon>
        <taxon>Collimonas</taxon>
    </lineage>
</organism>
<dbReference type="InterPro" id="IPR052905">
    <property type="entry name" value="LD-transpeptidase_YkuD-like"/>
</dbReference>
<dbReference type="InterPro" id="IPR005490">
    <property type="entry name" value="LD_TPept_cat_dom"/>
</dbReference>
<dbReference type="PANTHER" id="PTHR41533:SF2">
    <property type="entry name" value="BLR7131 PROTEIN"/>
    <property type="match status" value="1"/>
</dbReference>
<feature type="active site" description="Nucleophile" evidence="7">
    <location>
        <position position="404"/>
    </location>
</feature>
<accession>A0ABU9Q1G7</accession>
<gene>
    <name evidence="9" type="ORF">V8G57_21865</name>
</gene>
<keyword evidence="3" id="KW-0808">Transferase</keyword>
<dbReference type="InterPro" id="IPR038063">
    <property type="entry name" value="Transpep_catalytic_dom"/>
</dbReference>
<dbReference type="SUPFAM" id="SSF47090">
    <property type="entry name" value="PGBD-like"/>
    <property type="match status" value="1"/>
</dbReference>
<dbReference type="Proteomes" id="UP001495910">
    <property type="component" value="Unassembled WGS sequence"/>
</dbReference>
<dbReference type="InterPro" id="IPR036366">
    <property type="entry name" value="PGBDSf"/>
</dbReference>
<dbReference type="EMBL" id="JBANDC010000019">
    <property type="protein sequence ID" value="MEM4990051.1"/>
    <property type="molecule type" value="Genomic_DNA"/>
</dbReference>
<evidence type="ECO:0000256" key="6">
    <source>
        <dbReference type="ARBA" id="ARBA00023316"/>
    </source>
</evidence>
<name>A0ABU9Q1G7_9BURK</name>
<comment type="similarity">
    <text evidence="2">Belongs to the YkuD family.</text>
</comment>
<dbReference type="InterPro" id="IPR002477">
    <property type="entry name" value="Peptidoglycan-bd-like"/>
</dbReference>
<dbReference type="SUPFAM" id="SSF141523">
    <property type="entry name" value="L,D-transpeptidase catalytic domain-like"/>
    <property type="match status" value="1"/>
</dbReference>
<proteinExistence type="inferred from homology"/>
<keyword evidence="6 7" id="KW-0961">Cell wall biogenesis/degradation</keyword>
<evidence type="ECO:0000256" key="7">
    <source>
        <dbReference type="PROSITE-ProRule" id="PRU01373"/>
    </source>
</evidence>
<evidence type="ECO:0000256" key="2">
    <source>
        <dbReference type="ARBA" id="ARBA00005992"/>
    </source>
</evidence>
<keyword evidence="10" id="KW-1185">Reference proteome</keyword>
<feature type="active site" description="Proton donor/acceptor" evidence="7">
    <location>
        <position position="385"/>
    </location>
</feature>
<dbReference type="PROSITE" id="PS52029">
    <property type="entry name" value="LD_TPASE"/>
    <property type="match status" value="1"/>
</dbReference>
<dbReference type="Pfam" id="PF01471">
    <property type="entry name" value="PG_binding_1"/>
    <property type="match status" value="1"/>
</dbReference>
<feature type="domain" description="L,D-TPase catalytic" evidence="8">
    <location>
        <begin position="252"/>
        <end position="430"/>
    </location>
</feature>
<dbReference type="InterPro" id="IPR045380">
    <property type="entry name" value="LD_TPept_scaffold_dom"/>
</dbReference>
<dbReference type="Gene3D" id="2.40.440.10">
    <property type="entry name" value="L,D-transpeptidase catalytic domain-like"/>
    <property type="match status" value="1"/>
</dbReference>
<evidence type="ECO:0000256" key="1">
    <source>
        <dbReference type="ARBA" id="ARBA00004752"/>
    </source>
</evidence>
<keyword evidence="4 7" id="KW-0133">Cell shape</keyword>
<comment type="pathway">
    <text evidence="1 7">Cell wall biogenesis; peptidoglycan biosynthesis.</text>
</comment>
<dbReference type="Pfam" id="PF20142">
    <property type="entry name" value="Scaffold"/>
    <property type="match status" value="1"/>
</dbReference>
<dbReference type="Gene3D" id="1.10.101.10">
    <property type="entry name" value="PGBD-like superfamily/PGBD"/>
    <property type="match status" value="1"/>
</dbReference>
<comment type="caution">
    <text evidence="9">The sequence shown here is derived from an EMBL/GenBank/DDBJ whole genome shotgun (WGS) entry which is preliminary data.</text>
</comment>
<dbReference type="InterPro" id="IPR036365">
    <property type="entry name" value="PGBD-like_sf"/>
</dbReference>
<evidence type="ECO:0000259" key="8">
    <source>
        <dbReference type="PROSITE" id="PS52029"/>
    </source>
</evidence>